<dbReference type="PANTHER" id="PTHR13720">
    <property type="entry name" value="WD-40 REPEAT PROTEIN"/>
    <property type="match status" value="1"/>
</dbReference>
<evidence type="ECO:0000256" key="4">
    <source>
        <dbReference type="ARBA" id="ARBA00023273"/>
    </source>
</evidence>
<keyword evidence="3" id="KW-0677">Repeat</keyword>
<dbReference type="SMART" id="SM00320">
    <property type="entry name" value="WD40"/>
    <property type="match status" value="3"/>
</dbReference>
<dbReference type="InterPro" id="IPR050630">
    <property type="entry name" value="WD_repeat_EMAP"/>
</dbReference>
<dbReference type="InterPro" id="IPR036322">
    <property type="entry name" value="WD40_repeat_dom_sf"/>
</dbReference>
<keyword evidence="2" id="KW-0853">WD repeat</keyword>
<dbReference type="InterPro" id="IPR015943">
    <property type="entry name" value="WD40/YVTN_repeat-like_dom_sf"/>
</dbReference>
<protein>
    <recommendedName>
        <fullName evidence="5">Cilia- and flagella-associated protein 251</fullName>
    </recommendedName>
</protein>
<feature type="region of interest" description="Disordered" evidence="6">
    <location>
        <begin position="392"/>
        <end position="424"/>
    </location>
</feature>
<evidence type="ECO:0000256" key="2">
    <source>
        <dbReference type="ARBA" id="ARBA00022574"/>
    </source>
</evidence>
<dbReference type="PANTHER" id="PTHR13720:SF13">
    <property type="entry name" value="CILIA- AND FLAGELLA-ASSOCIATED PROTEIN 251"/>
    <property type="match status" value="1"/>
</dbReference>
<dbReference type="Gene3D" id="2.130.10.10">
    <property type="entry name" value="YVTN repeat-like/Quinoprotein amine dehydrogenase"/>
    <property type="match status" value="1"/>
</dbReference>
<reference evidence="7" key="1">
    <citation type="submission" date="2021-07" db="EMBL/GenBank/DDBJ databases">
        <authorList>
            <person name="Catto M.A."/>
            <person name="Jacobson A."/>
            <person name="Kennedy G."/>
            <person name="Labadie P."/>
            <person name="Hunt B.G."/>
            <person name="Srinivasan R."/>
        </authorList>
    </citation>
    <scope>NUCLEOTIDE SEQUENCE</scope>
    <source>
        <strain evidence="7">PL_HMW_Pooled</strain>
        <tissue evidence="7">Head</tissue>
    </source>
</reference>
<sequence>MTGEQLGASASLAGSARTRVSDEQIHSSACGSAIEINYDDESQPFVIPFSAEWAFGSRAGGRALNLSVDGKGVLAYSSTHAVVLHDYKSHAQRLLLGHKNTVTAMATDSSGSWLASADAGKLESSSVIVWNLSNASLARVLPGEPPPRGYRVVAMSPDGTLVAAGAGRLLQLWSWWDGACAALELPEHLGEVNAVTFGHDAPAGPARLMVTCDRNVAFITWAAEGEAGAGAGGLQAQPGQLVTRVPGRLLDSAYLRDTDNAISVSDKGYVVLWSDPPLYAPNTKVSRRVYCIDKDGLTALAEVDGMVVVGTSRGHIRFYDQDMCLLHWYQQVKEDAVTGLSFMRHGVDAEPRGVQERLDLSRLISGPSPRLLDAEEPFRARDLIVSEWRDAQRKPVRPAKQREKDNESMMNKRTNERMYGRMNE</sequence>
<keyword evidence="7" id="KW-0969">Cilium</keyword>
<proteinExistence type="predicted"/>
<feature type="compositionally biased region" description="Basic and acidic residues" evidence="6">
    <location>
        <begin position="413"/>
        <end position="424"/>
    </location>
</feature>
<accession>A0AAE1GZW4</accession>
<keyword evidence="4" id="KW-0966">Cell projection</keyword>
<keyword evidence="8" id="KW-1185">Reference proteome</keyword>
<name>A0AAE1GZW4_9NEOP</name>
<keyword evidence="7" id="KW-0282">Flagellum</keyword>
<organism evidence="7 8">
    <name type="scientific">Frankliniella fusca</name>
    <dbReference type="NCBI Taxonomy" id="407009"/>
    <lineage>
        <taxon>Eukaryota</taxon>
        <taxon>Metazoa</taxon>
        <taxon>Ecdysozoa</taxon>
        <taxon>Arthropoda</taxon>
        <taxon>Hexapoda</taxon>
        <taxon>Insecta</taxon>
        <taxon>Pterygota</taxon>
        <taxon>Neoptera</taxon>
        <taxon>Paraneoptera</taxon>
        <taxon>Thysanoptera</taxon>
        <taxon>Terebrantia</taxon>
        <taxon>Thripoidea</taxon>
        <taxon>Thripidae</taxon>
        <taxon>Frankliniella</taxon>
    </lineage>
</organism>
<evidence type="ECO:0000256" key="6">
    <source>
        <dbReference type="SAM" id="MobiDB-lite"/>
    </source>
</evidence>
<reference evidence="7" key="2">
    <citation type="journal article" date="2023" name="BMC Genomics">
        <title>Pest status, molecular evolution, and epigenetic factors derived from the genome assembly of Frankliniella fusca, a thysanopteran phytovirus vector.</title>
        <authorList>
            <person name="Catto M.A."/>
            <person name="Labadie P.E."/>
            <person name="Jacobson A.L."/>
            <person name="Kennedy G.G."/>
            <person name="Srinivasan R."/>
            <person name="Hunt B.G."/>
        </authorList>
    </citation>
    <scope>NUCLEOTIDE SEQUENCE</scope>
    <source>
        <strain evidence="7">PL_HMW_Pooled</strain>
    </source>
</reference>
<evidence type="ECO:0000256" key="3">
    <source>
        <dbReference type="ARBA" id="ARBA00022737"/>
    </source>
</evidence>
<dbReference type="GO" id="GO:0031514">
    <property type="term" value="C:motile cilium"/>
    <property type="evidence" value="ECO:0007669"/>
    <property type="project" value="TreeGrafter"/>
</dbReference>
<comment type="subcellular location">
    <subcellularLocation>
        <location evidence="1">Cell projection</location>
        <location evidence="1">Cilium</location>
    </subcellularLocation>
</comment>
<dbReference type="InterPro" id="IPR001680">
    <property type="entry name" value="WD40_rpt"/>
</dbReference>
<gene>
    <name evidence="7" type="ORF">KUF71_021722</name>
</gene>
<evidence type="ECO:0000313" key="8">
    <source>
        <dbReference type="Proteomes" id="UP001219518"/>
    </source>
</evidence>
<comment type="caution">
    <text evidence="7">The sequence shown here is derived from an EMBL/GenBank/DDBJ whole genome shotgun (WGS) entry which is preliminary data.</text>
</comment>
<evidence type="ECO:0000313" key="7">
    <source>
        <dbReference type="EMBL" id="KAK3912152.1"/>
    </source>
</evidence>
<evidence type="ECO:0000256" key="5">
    <source>
        <dbReference type="ARBA" id="ARBA00040994"/>
    </source>
</evidence>
<dbReference type="Proteomes" id="UP001219518">
    <property type="component" value="Unassembled WGS sequence"/>
</dbReference>
<dbReference type="Pfam" id="PF00400">
    <property type="entry name" value="WD40"/>
    <property type="match status" value="1"/>
</dbReference>
<dbReference type="SUPFAM" id="SSF50978">
    <property type="entry name" value="WD40 repeat-like"/>
    <property type="match status" value="1"/>
</dbReference>
<evidence type="ECO:0000256" key="1">
    <source>
        <dbReference type="ARBA" id="ARBA00004138"/>
    </source>
</evidence>
<dbReference type="AlphaFoldDB" id="A0AAE1GZW4"/>
<dbReference type="EMBL" id="JAHWGI010000292">
    <property type="protein sequence ID" value="KAK3912152.1"/>
    <property type="molecule type" value="Genomic_DNA"/>
</dbReference>